<evidence type="ECO:0000313" key="2">
    <source>
        <dbReference type="EMBL" id="MUN35836.1"/>
    </source>
</evidence>
<dbReference type="RefSeq" id="WP_156214705.1">
    <property type="nucleotide sequence ID" value="NZ_WOFH01000001.1"/>
</dbReference>
<dbReference type="InterPro" id="IPR025649">
    <property type="entry name" value="DUF4360"/>
</dbReference>
<dbReference type="Proteomes" id="UP000432015">
    <property type="component" value="Unassembled WGS sequence"/>
</dbReference>
<keyword evidence="1" id="KW-0732">Signal</keyword>
<evidence type="ECO:0000256" key="1">
    <source>
        <dbReference type="SAM" id="SignalP"/>
    </source>
</evidence>
<feature type="signal peptide" evidence="1">
    <location>
        <begin position="1"/>
        <end position="26"/>
    </location>
</feature>
<dbReference type="AlphaFoldDB" id="A0A7K1KV58"/>
<feature type="chain" id="PRO_5029735088" evidence="1">
    <location>
        <begin position="27"/>
        <end position="205"/>
    </location>
</feature>
<dbReference type="EMBL" id="WOFH01000001">
    <property type="protein sequence ID" value="MUN35836.1"/>
    <property type="molecule type" value="Genomic_DNA"/>
</dbReference>
<keyword evidence="3" id="KW-1185">Reference proteome</keyword>
<accession>A0A7K1KV58</accession>
<organism evidence="2 3">
    <name type="scientific">Actinomadura litoris</name>
    <dbReference type="NCBI Taxonomy" id="2678616"/>
    <lineage>
        <taxon>Bacteria</taxon>
        <taxon>Bacillati</taxon>
        <taxon>Actinomycetota</taxon>
        <taxon>Actinomycetes</taxon>
        <taxon>Streptosporangiales</taxon>
        <taxon>Thermomonosporaceae</taxon>
        <taxon>Actinomadura</taxon>
    </lineage>
</organism>
<name>A0A7K1KV58_9ACTN</name>
<gene>
    <name evidence="2" type="ORF">GNZ18_04370</name>
</gene>
<sequence length="205" mass="22093">MKKTKKAALVALSTTLPLLTALPASADPPPRFTFSVAPGWGCPNHGVSLVISPPSQGEIKMILSIAPFKASVGKDVPAEEARKKCAIYLIINHASDYTWGLKSISTRGEADLEPGTTGEVTLRHWYPGGPAGAEISRTINAPTRSWWLEHDGPPEFLPCGQHRGLNLETRLQVTTTDPAKAGWISLGDEFDSKTAYTLAYKTCKP</sequence>
<evidence type="ECO:0000313" key="3">
    <source>
        <dbReference type="Proteomes" id="UP000432015"/>
    </source>
</evidence>
<comment type="caution">
    <text evidence="2">The sequence shown here is derived from an EMBL/GenBank/DDBJ whole genome shotgun (WGS) entry which is preliminary data.</text>
</comment>
<protein>
    <submittedName>
        <fullName evidence="2">DUF4360 domain-containing protein</fullName>
    </submittedName>
</protein>
<reference evidence="2 3" key="1">
    <citation type="submission" date="2019-11" db="EMBL/GenBank/DDBJ databases">
        <authorList>
            <person name="Cao P."/>
        </authorList>
    </citation>
    <scope>NUCLEOTIDE SEQUENCE [LARGE SCALE GENOMIC DNA]</scope>
    <source>
        <strain evidence="2 3">NEAU-AAG5</strain>
    </source>
</reference>
<proteinExistence type="predicted"/>
<dbReference type="Pfam" id="PF14273">
    <property type="entry name" value="DUF4360"/>
    <property type="match status" value="1"/>
</dbReference>